<organism evidence="1 2">
    <name type="scientific">Syntrophomonas wolfei subsp. wolfei (strain DSM 2245B / Goettingen)</name>
    <dbReference type="NCBI Taxonomy" id="335541"/>
    <lineage>
        <taxon>Bacteria</taxon>
        <taxon>Bacillati</taxon>
        <taxon>Bacillota</taxon>
        <taxon>Clostridia</taxon>
        <taxon>Eubacteriales</taxon>
        <taxon>Syntrophomonadaceae</taxon>
        <taxon>Syntrophomonas</taxon>
    </lineage>
</organism>
<sequence>MADFSCRRVGKSGGIMCIILFAYDCHPRYRLVVAANRDEFYQRPTAAAAFWPDHPDILAGRDLKEGGTWMGITTNGCFAALTNYRDPSSFRPEARSRGHLVKDYLNSNLAPKTYTADLPNGGSAYNGFNLLMGTNDSMYYYSNREKIIRQIPAGIHGLSNALLNTPWPKVSKGIKAMAQLIQHDDIEAEQLFAMMSNQELPDEQDLPQTGVSLEMERMLAPIFVTSPDYGTCLTTVILVERNHNFQFWERSYINGQPDSWDEVYYRYPF</sequence>
<dbReference type="STRING" id="335541.Swol_2245"/>
<dbReference type="Proteomes" id="UP000001968">
    <property type="component" value="Chromosome"/>
</dbReference>
<proteinExistence type="predicted"/>
<dbReference type="PANTHER" id="PTHR17985:SF8">
    <property type="entry name" value="TRANSPORT AND GOLGI ORGANIZATION PROTEIN 2 HOMOLOG"/>
    <property type="match status" value="1"/>
</dbReference>
<dbReference type="eggNOG" id="COG3332">
    <property type="taxonomic scope" value="Bacteria"/>
</dbReference>
<gene>
    <name evidence="1" type="ordered locus">Swol_2245</name>
</gene>
<dbReference type="EMBL" id="CP000448">
    <property type="protein sequence ID" value="ABI69536.1"/>
    <property type="molecule type" value="Genomic_DNA"/>
</dbReference>
<keyword evidence="2" id="KW-1185">Reference proteome</keyword>
<evidence type="ECO:0000313" key="1">
    <source>
        <dbReference type="EMBL" id="ABI69536.1"/>
    </source>
</evidence>
<evidence type="ECO:0008006" key="3">
    <source>
        <dbReference type="Google" id="ProtNLM"/>
    </source>
</evidence>
<name>Q0AUR8_SYNWW</name>
<dbReference type="Pfam" id="PF05742">
    <property type="entry name" value="TANGO2"/>
    <property type="match status" value="1"/>
</dbReference>
<dbReference type="PANTHER" id="PTHR17985">
    <property type="entry name" value="SER/THR-RICH PROTEIN T10 IN DGCR REGION"/>
    <property type="match status" value="1"/>
</dbReference>
<accession>Q0AUR8</accession>
<protein>
    <recommendedName>
        <fullName evidence="3">NRDE family protein</fullName>
    </recommendedName>
</protein>
<evidence type="ECO:0000313" key="2">
    <source>
        <dbReference type="Proteomes" id="UP000001968"/>
    </source>
</evidence>
<dbReference type="HOGENOM" id="CLU_047037_1_1_9"/>
<dbReference type="AlphaFoldDB" id="Q0AUR8"/>
<dbReference type="InterPro" id="IPR008551">
    <property type="entry name" value="TANGO2"/>
</dbReference>
<reference evidence="2" key="1">
    <citation type="journal article" date="2010" name="Environ. Microbiol.">
        <title>The genome of Syntrophomonas wolfei: new insights into syntrophic metabolism and biohydrogen production.</title>
        <authorList>
            <person name="Sieber J.R."/>
            <person name="Sims D.R."/>
            <person name="Han C."/>
            <person name="Kim E."/>
            <person name="Lykidis A."/>
            <person name="Lapidus A.L."/>
            <person name="McDonnald E."/>
            <person name="Rohlin L."/>
            <person name="Culley D.E."/>
            <person name="Gunsalus R."/>
            <person name="McInerney M.J."/>
        </authorList>
    </citation>
    <scope>NUCLEOTIDE SEQUENCE [LARGE SCALE GENOMIC DNA]</scope>
    <source>
        <strain evidence="2">DSM 2245B / Goettingen</strain>
    </source>
</reference>
<dbReference type="KEGG" id="swo:Swol_2245"/>